<evidence type="ECO:0000256" key="2">
    <source>
        <dbReference type="SAM" id="SignalP"/>
    </source>
</evidence>
<protein>
    <recommendedName>
        <fullName evidence="5">Redoxin domain-containing protein</fullName>
    </recommendedName>
</protein>
<feature type="region of interest" description="Disordered" evidence="1">
    <location>
        <begin position="22"/>
        <end position="79"/>
    </location>
</feature>
<organism evidence="3 4">
    <name type="scientific">Lutispora saccharofermentans</name>
    <dbReference type="NCBI Taxonomy" id="3024236"/>
    <lineage>
        <taxon>Bacteria</taxon>
        <taxon>Bacillati</taxon>
        <taxon>Bacillota</taxon>
        <taxon>Clostridia</taxon>
        <taxon>Lutisporales</taxon>
        <taxon>Lutisporaceae</taxon>
        <taxon>Lutispora</taxon>
    </lineage>
</organism>
<dbReference type="Proteomes" id="UP001651880">
    <property type="component" value="Unassembled WGS sequence"/>
</dbReference>
<evidence type="ECO:0000313" key="3">
    <source>
        <dbReference type="EMBL" id="MCQ1528401.1"/>
    </source>
</evidence>
<evidence type="ECO:0008006" key="5">
    <source>
        <dbReference type="Google" id="ProtNLM"/>
    </source>
</evidence>
<dbReference type="RefSeq" id="WP_255225881.1">
    <property type="nucleotide sequence ID" value="NZ_JAJEKE010000001.1"/>
</dbReference>
<comment type="caution">
    <text evidence="3">The sequence shown here is derived from an EMBL/GenBank/DDBJ whole genome shotgun (WGS) entry which is preliminary data.</text>
</comment>
<evidence type="ECO:0000313" key="4">
    <source>
        <dbReference type="Proteomes" id="UP001651880"/>
    </source>
</evidence>
<evidence type="ECO:0000256" key="1">
    <source>
        <dbReference type="SAM" id="MobiDB-lite"/>
    </source>
</evidence>
<sequence>MRRLWILAAVLIIAVSISACGNKAPVEEPKQETQEPAKPEEEAPNPDQQANAGTKEEEAPAESPKEQEGAFRIPDFTSEDFEGNEVTNKFFADNKLTVVNIWTTT</sequence>
<feature type="compositionally biased region" description="Basic and acidic residues" evidence="1">
    <location>
        <begin position="54"/>
        <end position="69"/>
    </location>
</feature>
<keyword evidence="2" id="KW-0732">Signal</keyword>
<proteinExistence type="predicted"/>
<feature type="chain" id="PRO_5046388496" description="Redoxin domain-containing protein" evidence="2">
    <location>
        <begin position="20"/>
        <end position="105"/>
    </location>
</feature>
<feature type="compositionally biased region" description="Basic and acidic residues" evidence="1">
    <location>
        <begin position="25"/>
        <end position="41"/>
    </location>
</feature>
<accession>A0ABT1NBA3</accession>
<reference evidence="3 4" key="1">
    <citation type="submission" date="2021-10" db="EMBL/GenBank/DDBJ databases">
        <title>Lutispora strain m25 sp. nov., a thermophilic, non-spore-forming bacterium isolated from a lab-scale methanogenic bioreactor digesting anaerobic sludge.</title>
        <authorList>
            <person name="El Houari A."/>
            <person name="Mcdonald J."/>
        </authorList>
    </citation>
    <scope>NUCLEOTIDE SEQUENCE [LARGE SCALE GENOMIC DNA]</scope>
    <source>
        <strain evidence="4">m25</strain>
    </source>
</reference>
<keyword evidence="4" id="KW-1185">Reference proteome</keyword>
<gene>
    <name evidence="3" type="ORF">LJD61_02405</name>
</gene>
<name>A0ABT1NBA3_9FIRM</name>
<feature type="signal peptide" evidence="2">
    <location>
        <begin position="1"/>
        <end position="19"/>
    </location>
</feature>
<dbReference type="PROSITE" id="PS51257">
    <property type="entry name" value="PROKAR_LIPOPROTEIN"/>
    <property type="match status" value="1"/>
</dbReference>
<dbReference type="EMBL" id="JAJEKE010000001">
    <property type="protein sequence ID" value="MCQ1528401.1"/>
    <property type="molecule type" value="Genomic_DNA"/>
</dbReference>